<evidence type="ECO:0000313" key="2">
    <source>
        <dbReference type="Proteomes" id="UP000184038"/>
    </source>
</evidence>
<dbReference type="EMBL" id="FRCP01000023">
    <property type="protein sequence ID" value="SHM95665.1"/>
    <property type="molecule type" value="Genomic_DNA"/>
</dbReference>
<proteinExistence type="predicted"/>
<dbReference type="AlphaFoldDB" id="A0A1M7MXA4"/>
<dbReference type="Proteomes" id="UP000184038">
    <property type="component" value="Unassembled WGS sequence"/>
</dbReference>
<reference evidence="1 2" key="1">
    <citation type="submission" date="2016-11" db="EMBL/GenBank/DDBJ databases">
        <authorList>
            <person name="Jaros S."/>
            <person name="Januszkiewicz K."/>
            <person name="Wedrychowicz H."/>
        </authorList>
    </citation>
    <scope>NUCLEOTIDE SEQUENCE [LARGE SCALE GENOMIC DNA]</scope>
    <source>
        <strain evidence="1 2">DSM 15930</strain>
    </source>
</reference>
<name>A0A1M7MXA4_9FIRM</name>
<gene>
    <name evidence="1" type="ORF">SAMN02746066_04086</name>
</gene>
<dbReference type="RefSeq" id="WP_242952580.1">
    <property type="nucleotide sequence ID" value="NZ_FRCP01000023.1"/>
</dbReference>
<keyword evidence="2" id="KW-1185">Reference proteome</keyword>
<organism evidence="1 2">
    <name type="scientific">Anaerosporobacter mobilis DSM 15930</name>
    <dbReference type="NCBI Taxonomy" id="1120996"/>
    <lineage>
        <taxon>Bacteria</taxon>
        <taxon>Bacillati</taxon>
        <taxon>Bacillota</taxon>
        <taxon>Clostridia</taxon>
        <taxon>Lachnospirales</taxon>
        <taxon>Lachnospiraceae</taxon>
        <taxon>Anaerosporobacter</taxon>
    </lineage>
</organism>
<dbReference type="STRING" id="1120996.SAMN02746066_04086"/>
<accession>A0A1M7MXA4</accession>
<sequence length="73" mass="8372">MKVKIMKKLYQMSNKEYEGLLKVASEQVPFGIYAVEKTGYAELLNIHCSSKTELKARKRAFKQQGFRVLCNGV</sequence>
<protein>
    <submittedName>
        <fullName evidence="1">Uncharacterized protein</fullName>
    </submittedName>
</protein>
<evidence type="ECO:0000313" key="1">
    <source>
        <dbReference type="EMBL" id="SHM95665.1"/>
    </source>
</evidence>